<evidence type="ECO:0000313" key="17">
    <source>
        <dbReference type="Proteomes" id="UP000199207"/>
    </source>
</evidence>
<evidence type="ECO:0000256" key="2">
    <source>
        <dbReference type="ARBA" id="ARBA00022553"/>
    </source>
</evidence>
<comment type="similarity">
    <text evidence="1 9 10">Belongs to the phosphohexose mutase family.</text>
</comment>
<dbReference type="PANTHER" id="PTHR42946:SF1">
    <property type="entry name" value="PHOSPHOGLUCOMUTASE (ALPHA-D-GLUCOSE-1,6-BISPHOSPHATE-DEPENDENT)"/>
    <property type="match status" value="1"/>
</dbReference>
<dbReference type="GO" id="GO:0000287">
    <property type="term" value="F:magnesium ion binding"/>
    <property type="evidence" value="ECO:0007669"/>
    <property type="project" value="UniProtKB-UniRule"/>
</dbReference>
<dbReference type="PRINTS" id="PR00509">
    <property type="entry name" value="PGMPMM"/>
</dbReference>
<feature type="active site" description="Phosphoserine intermediate" evidence="9">
    <location>
        <position position="111"/>
    </location>
</feature>
<dbReference type="FunFam" id="3.30.310.50:FF:000001">
    <property type="entry name" value="Phosphoglucosamine mutase"/>
    <property type="match status" value="1"/>
</dbReference>
<keyword evidence="5 9" id="KW-0413">Isomerase</keyword>
<evidence type="ECO:0000256" key="3">
    <source>
        <dbReference type="ARBA" id="ARBA00022723"/>
    </source>
</evidence>
<proteinExistence type="inferred from homology"/>
<comment type="function">
    <text evidence="9 11">Catalyzes the conversion of glucosamine-6-phosphate to glucosamine-1-phosphate.</text>
</comment>
<dbReference type="Pfam" id="PF02879">
    <property type="entry name" value="PGM_PMM_II"/>
    <property type="match status" value="1"/>
</dbReference>
<feature type="domain" description="Alpha-D-phosphohexomutase C-terminal" evidence="12">
    <location>
        <begin position="386"/>
        <end position="452"/>
    </location>
</feature>
<dbReference type="InterPro" id="IPR016066">
    <property type="entry name" value="A-D-PHexomutase_CS"/>
</dbReference>
<dbReference type="InterPro" id="IPR005846">
    <property type="entry name" value="A-D-PHexomutase_a/b/a-III"/>
</dbReference>
<dbReference type="GO" id="GO:0004615">
    <property type="term" value="F:phosphomannomutase activity"/>
    <property type="evidence" value="ECO:0007669"/>
    <property type="project" value="TreeGrafter"/>
</dbReference>
<dbReference type="SUPFAM" id="SSF53738">
    <property type="entry name" value="Phosphoglucomutase, first 3 domains"/>
    <property type="match status" value="3"/>
</dbReference>
<feature type="binding site" evidence="9">
    <location>
        <position position="257"/>
    </location>
    <ligand>
        <name>Mg(2+)</name>
        <dbReference type="ChEBI" id="CHEBI:18420"/>
    </ligand>
</feature>
<evidence type="ECO:0000259" key="13">
    <source>
        <dbReference type="Pfam" id="PF02878"/>
    </source>
</evidence>
<evidence type="ECO:0000256" key="8">
    <source>
        <dbReference type="ARBA" id="ARBA00068193"/>
    </source>
</evidence>
<feature type="binding site" evidence="9">
    <location>
        <position position="253"/>
    </location>
    <ligand>
        <name>Mg(2+)</name>
        <dbReference type="ChEBI" id="CHEBI:18420"/>
    </ligand>
</feature>
<dbReference type="STRING" id="910347.SAMN05421773_101187"/>
<evidence type="ECO:0000259" key="12">
    <source>
        <dbReference type="Pfam" id="PF00408"/>
    </source>
</evidence>
<comment type="cofactor">
    <cofactor evidence="9">
        <name>Mg(2+)</name>
        <dbReference type="ChEBI" id="CHEBI:18420"/>
    </cofactor>
    <text evidence="9">Binds 1 Mg(2+) ion per subunit.</text>
</comment>
<dbReference type="InterPro" id="IPR036900">
    <property type="entry name" value="A-D-PHexomutase_C_sf"/>
</dbReference>
<dbReference type="RefSeq" id="WP_093836651.1">
    <property type="nucleotide sequence ID" value="NZ_FOLM01000001.1"/>
</dbReference>
<dbReference type="Pfam" id="PF00408">
    <property type="entry name" value="PGM_PMM_IV"/>
    <property type="match status" value="1"/>
</dbReference>
<reference evidence="16 17" key="1">
    <citation type="submission" date="2016-10" db="EMBL/GenBank/DDBJ databases">
        <authorList>
            <person name="de Groot N.N."/>
        </authorList>
    </citation>
    <scope>NUCLEOTIDE SEQUENCE [LARGE SCALE GENOMIC DNA]</scope>
    <source>
        <strain evidence="16 17">CGMCC 4.5739</strain>
    </source>
</reference>
<dbReference type="Proteomes" id="UP000199207">
    <property type="component" value="Unassembled WGS sequence"/>
</dbReference>
<dbReference type="FunFam" id="3.40.120.10:FF:000002">
    <property type="entry name" value="Phosphoglucosamine mutase"/>
    <property type="match status" value="1"/>
</dbReference>
<keyword evidence="2 9" id="KW-0597">Phosphoprotein</keyword>
<dbReference type="GO" id="GO:0009252">
    <property type="term" value="P:peptidoglycan biosynthetic process"/>
    <property type="evidence" value="ECO:0007669"/>
    <property type="project" value="TreeGrafter"/>
</dbReference>
<dbReference type="InterPro" id="IPR016055">
    <property type="entry name" value="A-D-PHexomutase_a/b/a-I/II/III"/>
</dbReference>
<evidence type="ECO:0000259" key="14">
    <source>
        <dbReference type="Pfam" id="PF02879"/>
    </source>
</evidence>
<dbReference type="Gene3D" id="3.30.310.50">
    <property type="entry name" value="Alpha-D-phosphohexomutase, C-terminal domain"/>
    <property type="match status" value="1"/>
</dbReference>
<dbReference type="Pfam" id="PF02878">
    <property type="entry name" value="PGM_PMM_I"/>
    <property type="match status" value="1"/>
</dbReference>
<comment type="PTM">
    <text evidence="9">Activated by phosphorylation.</text>
</comment>
<dbReference type="GO" id="GO:0005829">
    <property type="term" value="C:cytosol"/>
    <property type="evidence" value="ECO:0007669"/>
    <property type="project" value="TreeGrafter"/>
</dbReference>
<dbReference type="InterPro" id="IPR005841">
    <property type="entry name" value="Alpha-D-phosphohexomutase_SF"/>
</dbReference>
<evidence type="ECO:0000256" key="1">
    <source>
        <dbReference type="ARBA" id="ARBA00010231"/>
    </source>
</evidence>
<dbReference type="AlphaFoldDB" id="A0A1I1E8F8"/>
<dbReference type="InterPro" id="IPR005843">
    <property type="entry name" value="A-D-PHexomutase_C"/>
</dbReference>
<evidence type="ECO:0000256" key="9">
    <source>
        <dbReference type="HAMAP-Rule" id="MF_01554"/>
    </source>
</evidence>
<feature type="domain" description="Alpha-D-phosphohexomutase alpha/beta/alpha" evidence="15">
    <location>
        <begin position="270"/>
        <end position="377"/>
    </location>
</feature>
<dbReference type="EC" id="5.4.2.10" evidence="7 9"/>
<dbReference type="InterPro" id="IPR005845">
    <property type="entry name" value="A-D-PHexomutase_a/b/a-II"/>
</dbReference>
<protein>
    <recommendedName>
        <fullName evidence="8 9">Phosphoglucosamine mutase</fullName>
        <ecNumber evidence="7 9">5.4.2.10</ecNumber>
    </recommendedName>
</protein>
<feature type="modified residue" description="Phosphoserine" evidence="9">
    <location>
        <position position="111"/>
    </location>
</feature>
<evidence type="ECO:0000256" key="11">
    <source>
        <dbReference type="RuleBase" id="RU004327"/>
    </source>
</evidence>
<evidence type="ECO:0000313" key="16">
    <source>
        <dbReference type="EMBL" id="SFB83391.1"/>
    </source>
</evidence>
<dbReference type="OrthoDB" id="9803322at2"/>
<feature type="domain" description="Alpha-D-phosphohexomutase alpha/beta/alpha" evidence="13">
    <location>
        <begin position="3"/>
        <end position="146"/>
    </location>
</feature>
<dbReference type="GO" id="GO:0008966">
    <property type="term" value="F:phosphoglucosamine mutase activity"/>
    <property type="evidence" value="ECO:0007669"/>
    <property type="project" value="UniProtKB-UniRule"/>
</dbReference>
<dbReference type="GO" id="GO:0005975">
    <property type="term" value="P:carbohydrate metabolic process"/>
    <property type="evidence" value="ECO:0007669"/>
    <property type="project" value="InterPro"/>
</dbReference>
<dbReference type="EMBL" id="FOLM01000001">
    <property type="protein sequence ID" value="SFB83391.1"/>
    <property type="molecule type" value="Genomic_DNA"/>
</dbReference>
<keyword evidence="4 9" id="KW-0460">Magnesium</keyword>
<dbReference type="PANTHER" id="PTHR42946">
    <property type="entry name" value="PHOSPHOHEXOSE MUTASE"/>
    <property type="match status" value="1"/>
</dbReference>
<feature type="binding site" description="via phosphate group" evidence="9">
    <location>
        <position position="111"/>
    </location>
    <ligand>
        <name>Mg(2+)</name>
        <dbReference type="ChEBI" id="CHEBI:18420"/>
    </ligand>
</feature>
<dbReference type="HAMAP" id="MF_01554_B">
    <property type="entry name" value="GlmM_B"/>
    <property type="match status" value="1"/>
</dbReference>
<evidence type="ECO:0000256" key="4">
    <source>
        <dbReference type="ARBA" id="ARBA00022842"/>
    </source>
</evidence>
<dbReference type="InterPro" id="IPR005844">
    <property type="entry name" value="A-D-PHexomutase_a/b/a-I"/>
</dbReference>
<keyword evidence="17" id="KW-1185">Reference proteome</keyword>
<dbReference type="CDD" id="cd05802">
    <property type="entry name" value="GlmM"/>
    <property type="match status" value="1"/>
</dbReference>
<dbReference type="FunFam" id="3.40.120.10:FF:000001">
    <property type="entry name" value="Phosphoglucosamine mutase"/>
    <property type="match status" value="1"/>
</dbReference>
<sequence length="466" mass="47772">MGRLFGTDGVRGVANVELTAELALGLSEAAARVLTDAREAAGGDGGEARPRPVAVVGRDPRASGEFLEAAVVAGLAGAGVDVRRVGVLPTPAVAYLTGSLGADFGVMLSASHNPMPDNGIKFFARGGRKLADELEDRIEAAYREAAEGKPWDRPVGAAVGRITEYTGGAEDYTGHLVSVLPARLDGLRIVVDAAHGAAWRVAPEAFARAGAEVVAIGTDPDGLNINAGCGSTHLDALRAAVTEHGADLGVAVDGDADRCLAADAAGRDVDGDQIMAVLALAMRDAGTLRRNTLVATVMSNLGLRLALEREGVELRETAVGDRYVLEEMKRGGYSLGGEQSGHVIALDHATTGDGTLTGLLLASRVAATGRSLAELAGVVTRLPQVLINVPGVDRSRVAENAELAAAVAAAERELGTTGRVLLRPSGTEPLVRVMVEAATAEQARRVAEELADVVRTALAVAPVPGG</sequence>
<evidence type="ECO:0000256" key="7">
    <source>
        <dbReference type="ARBA" id="ARBA00066330"/>
    </source>
</evidence>
<dbReference type="InterPro" id="IPR006352">
    <property type="entry name" value="GlmM_bact"/>
</dbReference>
<dbReference type="GO" id="GO:0006048">
    <property type="term" value="P:UDP-N-acetylglucosamine biosynthetic process"/>
    <property type="evidence" value="ECO:0007669"/>
    <property type="project" value="TreeGrafter"/>
</dbReference>
<dbReference type="PROSITE" id="PS00710">
    <property type="entry name" value="PGM_PMM"/>
    <property type="match status" value="1"/>
</dbReference>
<comment type="catalytic activity">
    <reaction evidence="6 9 11">
        <text>alpha-D-glucosamine 1-phosphate = D-glucosamine 6-phosphate</text>
        <dbReference type="Rhea" id="RHEA:23424"/>
        <dbReference type="ChEBI" id="CHEBI:58516"/>
        <dbReference type="ChEBI" id="CHEBI:58725"/>
        <dbReference type="EC" id="5.4.2.10"/>
    </reaction>
</comment>
<dbReference type="Gene3D" id="3.40.120.10">
    <property type="entry name" value="Alpha-D-Glucose-1,6-Bisphosphate, subunit A, domain 3"/>
    <property type="match status" value="3"/>
</dbReference>
<evidence type="ECO:0000256" key="6">
    <source>
        <dbReference type="ARBA" id="ARBA00050364"/>
    </source>
</evidence>
<dbReference type="SUPFAM" id="SSF55957">
    <property type="entry name" value="Phosphoglucomutase, C-terminal domain"/>
    <property type="match status" value="1"/>
</dbReference>
<accession>A0A1I1E8F8</accession>
<keyword evidence="3 9" id="KW-0479">Metal-binding</keyword>
<dbReference type="Pfam" id="PF02880">
    <property type="entry name" value="PGM_PMM_III"/>
    <property type="match status" value="1"/>
</dbReference>
<gene>
    <name evidence="9" type="primary">glmM</name>
    <name evidence="16" type="ORF">SAMN05421773_101187</name>
</gene>
<feature type="domain" description="Alpha-D-phosphohexomutase alpha/beta/alpha" evidence="14">
    <location>
        <begin position="171"/>
        <end position="266"/>
    </location>
</feature>
<name>A0A1I1E8F8_9ACTN</name>
<evidence type="ECO:0000256" key="10">
    <source>
        <dbReference type="RuleBase" id="RU004326"/>
    </source>
</evidence>
<evidence type="ECO:0000259" key="15">
    <source>
        <dbReference type="Pfam" id="PF02880"/>
    </source>
</evidence>
<organism evidence="16 17">
    <name type="scientific">Streptomyces aidingensis</name>
    <dbReference type="NCBI Taxonomy" id="910347"/>
    <lineage>
        <taxon>Bacteria</taxon>
        <taxon>Bacillati</taxon>
        <taxon>Actinomycetota</taxon>
        <taxon>Actinomycetes</taxon>
        <taxon>Kitasatosporales</taxon>
        <taxon>Streptomycetaceae</taxon>
        <taxon>Streptomyces</taxon>
    </lineage>
</organism>
<evidence type="ECO:0000256" key="5">
    <source>
        <dbReference type="ARBA" id="ARBA00023235"/>
    </source>
</evidence>
<feature type="binding site" evidence="9">
    <location>
        <position position="255"/>
    </location>
    <ligand>
        <name>Mg(2+)</name>
        <dbReference type="ChEBI" id="CHEBI:18420"/>
    </ligand>
</feature>
<dbReference type="InterPro" id="IPR050060">
    <property type="entry name" value="Phosphoglucosamine_mutase"/>
</dbReference>
<dbReference type="NCBIfam" id="TIGR01455">
    <property type="entry name" value="glmM"/>
    <property type="match status" value="1"/>
</dbReference>